<accession>A0A2I1H4U2</accession>
<dbReference type="VEuPathDB" id="FungiDB:FUN_018472"/>
<evidence type="ECO:0000313" key="4">
    <source>
        <dbReference type="Proteomes" id="UP000234323"/>
    </source>
</evidence>
<dbReference type="AlphaFoldDB" id="A0A2I1H4U2"/>
<proteinExistence type="predicted"/>
<dbReference type="VEuPathDB" id="FungiDB:RhiirFUN_014901"/>
<keyword evidence="4" id="KW-1185">Reference proteome</keyword>
<dbReference type="VEuPathDB" id="FungiDB:RhiirA1_496734"/>
<gene>
    <name evidence="3" type="ORF">RhiirA4_547901</name>
</gene>
<feature type="coiled-coil region" evidence="1">
    <location>
        <begin position="785"/>
        <end position="812"/>
    </location>
</feature>
<sequence>MSYNNPTIIEETNEEILQNDVLEEVITVDQEFVEKKELFHETKNALQKSLNTSSRRLSQLTITTDVIGGPFEKYFKIIKNLSSWMDDIVNSTLSSPTFLPLNTLNNTFVTDLDILNSTEKDLLKIGLYIINRKQLKYDQLSSFSSSTDSTSFNQIFSTFDSLWKNFNSLIELGKLKLQELKWVIKLFSNVGQVEVKIKGVEAKLEGVEESRKKNDGCGDNPSPLGSSTIESSNDISVTGVVFSSSLLDEWYIKIVAAEESVQDVYSKVKEIISFLYHERFRSPKDLFDHINNITNNIVPKLRSKVTSAKQALAHDRRIERWFDAANDADKSINVTLNRLKQIEIPDFINKREWTDDEQKLASLINDRINDIKSIYSESQKIKSDKIVDLDKEANEIIITIKDSTGNEDQTVVDLMKKQLRNLNVRLTRLDNFIELLSSQTTIDRYSIILKLLSSIESMRNLMIQMKKKLIEHNYADLVMGDIIDIESQIIEFESDLLNDDFALAKALEQKHAKLVLSIQNMHVALAENKPQMPAYLSLSSSTFAGSKVDRIRIIVENFYARLISPPTYMIDTENEIDEPERIHGLTCNDDHVAEITERYDKIESELTSFERTLWVEFWLKGDPAKKSRDGEVVKLIDDLEKKFVEIKNLMEDRKKDLVAIKEGREFAKGINSICDQLDIVKGEMRRDDTTTDASLQELDTHMADVSELTNSLKTTYVHLLSPESEDKRYKECFDEIVNQYNLVRGWIEEVRVWFREAVRMRGWMRERVEILLNVPKIDPFQEGGAPVTQEQVDEWRKEYEELERDIENFDFEDVTRLRAHVKGIIGTGNETTTTDMSPAETMTIGITFETLKILDQLLGKLKNREYELDLLTLRVKWEREYDNAMNFWNILIDEINDFVINRGRWKAPISFEKREDGLFINQDQLLQHDATSESYKINQKLIDYIRNIIPPTTENFDELFNTSQTPLPEHLIIRQENIEERDKDYLEEYYKFANDILTQRKQVIDYSNETESAFAEWIKLKNELIFKESNPRSDFVEKKFIARVNELNQQSEVIKQAVASYNERLKVLLAEIDEALKNYQRAPKFVELIGEWDDYIIKRKFDVFQEPCKFTSQDIDDYVSGNAQIADDIRNLDEKELKD</sequence>
<evidence type="ECO:0000256" key="2">
    <source>
        <dbReference type="SAM" id="MobiDB-lite"/>
    </source>
</evidence>
<comment type="caution">
    <text evidence="3">The sequence shown here is derived from an EMBL/GenBank/DDBJ whole genome shotgun (WGS) entry which is preliminary data.</text>
</comment>
<organism evidence="3 4">
    <name type="scientific">Rhizophagus irregularis</name>
    <dbReference type="NCBI Taxonomy" id="588596"/>
    <lineage>
        <taxon>Eukaryota</taxon>
        <taxon>Fungi</taxon>
        <taxon>Fungi incertae sedis</taxon>
        <taxon>Mucoromycota</taxon>
        <taxon>Glomeromycotina</taxon>
        <taxon>Glomeromycetes</taxon>
        <taxon>Glomerales</taxon>
        <taxon>Glomeraceae</taxon>
        <taxon>Rhizophagus</taxon>
    </lineage>
</organism>
<name>A0A2I1H4U2_9GLOM</name>
<evidence type="ECO:0000313" key="3">
    <source>
        <dbReference type="EMBL" id="PKY53881.1"/>
    </source>
</evidence>
<feature type="coiled-coil region" evidence="1">
    <location>
        <begin position="1044"/>
        <end position="1082"/>
    </location>
</feature>
<evidence type="ECO:0000256" key="1">
    <source>
        <dbReference type="SAM" id="Coils"/>
    </source>
</evidence>
<reference evidence="3 4" key="1">
    <citation type="submission" date="2015-10" db="EMBL/GenBank/DDBJ databases">
        <title>Genome analyses suggest a sexual origin of heterokaryosis in a supposedly ancient asexual fungus.</title>
        <authorList>
            <person name="Ropars J."/>
            <person name="Sedzielewska K."/>
            <person name="Noel J."/>
            <person name="Charron P."/>
            <person name="Farinelli L."/>
            <person name="Marton T."/>
            <person name="Kruger M."/>
            <person name="Pelin A."/>
            <person name="Brachmann A."/>
            <person name="Corradi N."/>
        </authorList>
    </citation>
    <scope>NUCLEOTIDE SEQUENCE [LARGE SCALE GENOMIC DNA]</scope>
    <source>
        <strain evidence="3 4">A4</strain>
    </source>
</reference>
<feature type="region of interest" description="Disordered" evidence="2">
    <location>
        <begin position="209"/>
        <end position="230"/>
    </location>
</feature>
<dbReference type="EMBL" id="LLXI01001479">
    <property type="protein sequence ID" value="PKY53881.1"/>
    <property type="molecule type" value="Genomic_DNA"/>
</dbReference>
<dbReference type="Proteomes" id="UP000234323">
    <property type="component" value="Unassembled WGS sequence"/>
</dbReference>
<keyword evidence="1" id="KW-0175">Coiled coil</keyword>
<protein>
    <submittedName>
        <fullName evidence="3">Uncharacterized protein</fullName>
    </submittedName>
</protein>